<reference evidence="1 2" key="1">
    <citation type="submission" date="2014-04" db="EMBL/GenBank/DDBJ databases">
        <title>Draft genome sequence of Photobacterium halotolerans S2753: a solonamide, ngercheumicin and holomycin producer.</title>
        <authorList>
            <person name="Machado H.R."/>
            <person name="Gram L."/>
        </authorList>
    </citation>
    <scope>NUCLEOTIDE SEQUENCE [LARGE SCALE GENOMIC DNA]</scope>
    <source>
        <strain evidence="1 2">S2753</strain>
    </source>
</reference>
<proteinExistence type="predicted"/>
<accession>A0A066RPC7</accession>
<dbReference type="RefSeq" id="WP_036750768.1">
    <property type="nucleotide sequence ID" value="NZ_JAGSGC010000012.1"/>
</dbReference>
<dbReference type="InterPro" id="IPR007263">
    <property type="entry name" value="DCC1-like"/>
</dbReference>
<evidence type="ECO:0000313" key="2">
    <source>
        <dbReference type="Proteomes" id="UP000027192"/>
    </source>
</evidence>
<gene>
    <name evidence="1" type="ORF">EA58_07465</name>
</gene>
<dbReference type="Pfam" id="PF04134">
    <property type="entry name" value="DCC1-like"/>
    <property type="match status" value="1"/>
</dbReference>
<sequence length="119" mass="13986">MKKIRVFYDGACPSCVRDRAWYESWLGRHPELVEWYDITGKDEALKALGISPEKALRELHVQDQQGIVYQEMDAYILLLKQVWWLRPVAFLMGLPGIRHLLSAIYRRMVDQRLAREGRG</sequence>
<dbReference type="OrthoDB" id="5294764at2"/>
<dbReference type="GO" id="GO:0015035">
    <property type="term" value="F:protein-disulfide reductase activity"/>
    <property type="evidence" value="ECO:0007669"/>
    <property type="project" value="InterPro"/>
</dbReference>
<keyword evidence="2" id="KW-1185">Reference proteome</keyword>
<comment type="caution">
    <text evidence="1">The sequence shown here is derived from an EMBL/GenBank/DDBJ whole genome shotgun (WGS) entry which is preliminary data.</text>
</comment>
<organism evidence="1 2">
    <name type="scientific">Photobacterium galatheae</name>
    <dbReference type="NCBI Taxonomy" id="1654360"/>
    <lineage>
        <taxon>Bacteria</taxon>
        <taxon>Pseudomonadati</taxon>
        <taxon>Pseudomonadota</taxon>
        <taxon>Gammaproteobacteria</taxon>
        <taxon>Vibrionales</taxon>
        <taxon>Vibrionaceae</taxon>
        <taxon>Photobacterium</taxon>
    </lineage>
</organism>
<dbReference type="EMBL" id="JMIB01000010">
    <property type="protein sequence ID" value="KDM92320.1"/>
    <property type="molecule type" value="Genomic_DNA"/>
</dbReference>
<dbReference type="AlphaFoldDB" id="A0A066RPC7"/>
<name>A0A066RPC7_9GAMM</name>
<evidence type="ECO:0000313" key="1">
    <source>
        <dbReference type="EMBL" id="KDM92320.1"/>
    </source>
</evidence>
<dbReference type="Proteomes" id="UP000027192">
    <property type="component" value="Unassembled WGS sequence"/>
</dbReference>
<dbReference type="STRING" id="1654360.EA58_07465"/>
<protein>
    <submittedName>
        <fullName evidence="1">Thiol-disulfide oxidoreductase</fullName>
    </submittedName>
</protein>